<dbReference type="InterPro" id="IPR036890">
    <property type="entry name" value="HATPase_C_sf"/>
</dbReference>
<organism evidence="1 2">
    <name type="scientific">Rhodococcus olei</name>
    <dbReference type="NCBI Taxonomy" id="2161675"/>
    <lineage>
        <taxon>Bacteria</taxon>
        <taxon>Bacillati</taxon>
        <taxon>Actinomycetota</taxon>
        <taxon>Actinomycetes</taxon>
        <taxon>Mycobacteriales</taxon>
        <taxon>Nocardiaceae</taxon>
        <taxon>Rhodococcus</taxon>
    </lineage>
</organism>
<sequence>MWEDALMKRINVGAGESLLKGYLRTPQVGLCELTWNAFDEDAKRVTISIEDNEMGSLDQVVVEDDGTGMDVMTVTREFAKVGDSSKATIHGSKSNGGRPVHGRLGRGRYSAFSIGHSVTWESTVAAGTKFESVCVHGNGDDLQCFDVEATPTPLYERSGTRVAITRITEAAQKAFDSPQAIKNRLTTEFALHLERFDDFEIVFLGTSIDAASVIESREVLDVDLPTGIQGSAKLTVIEWKLTNVERRLYLCDAAGTVLNETYMRLQAPGIQLSAYLMWDGFLENALILESEEAHDDDDAPDVDRVVNAGRAKLREHIAFLNRRREIATVEKWKAEGIYPYADTDEANTTGVATATREAFEYVALAASRSVDEAKSRTTKKLALALLKETFESDPERLFPLLREVTNLPASRIDELQAILDRSSLSSLIQTGHRVGSRIDFLNGLDEILHERSTRSRMRERTQLHRLLANETWVFGEEWATTGDDERLSKVLEKFKKFIQDDNEPPVEIADERKAGSSEPLREDGRIAIPDLVLGRKMQISENEFKFLVVELKRPNHDLTDADVAQIRSYADAITNDERLNTPGVEWTFVLVGNDMKRTVDHARQQPMFPFGVIQLSPYRIEVRRWSELIADANHRMRFVQDSLNYQSSHLDGMQSLRNTYATYLPKQENELSSEDAVEEN</sequence>
<evidence type="ECO:0000313" key="2">
    <source>
        <dbReference type="Proteomes" id="UP001501183"/>
    </source>
</evidence>
<keyword evidence="2" id="KW-1185">Reference proteome</keyword>
<protein>
    <recommendedName>
        <fullName evidence="3">Histidine kinase/DNA gyrase B/HSP90-like ATPase</fullName>
    </recommendedName>
</protein>
<gene>
    <name evidence="1" type="ORF">GCM10023094_24650</name>
</gene>
<reference evidence="2" key="1">
    <citation type="journal article" date="2019" name="Int. J. Syst. Evol. Microbiol.">
        <title>The Global Catalogue of Microorganisms (GCM) 10K type strain sequencing project: providing services to taxonomists for standard genome sequencing and annotation.</title>
        <authorList>
            <consortium name="The Broad Institute Genomics Platform"/>
            <consortium name="The Broad Institute Genome Sequencing Center for Infectious Disease"/>
            <person name="Wu L."/>
            <person name="Ma J."/>
        </authorList>
    </citation>
    <scope>NUCLEOTIDE SEQUENCE [LARGE SCALE GENOMIC DNA]</scope>
    <source>
        <strain evidence="2">JCM 32206</strain>
    </source>
</reference>
<dbReference type="Pfam" id="PF13589">
    <property type="entry name" value="HATPase_c_3"/>
    <property type="match status" value="1"/>
</dbReference>
<dbReference type="SUPFAM" id="SSF55874">
    <property type="entry name" value="ATPase domain of HSP90 chaperone/DNA topoisomerase II/histidine kinase"/>
    <property type="match status" value="1"/>
</dbReference>
<evidence type="ECO:0000313" key="1">
    <source>
        <dbReference type="EMBL" id="GAA4479477.1"/>
    </source>
</evidence>
<dbReference type="Gene3D" id="3.30.565.10">
    <property type="entry name" value="Histidine kinase-like ATPase, C-terminal domain"/>
    <property type="match status" value="1"/>
</dbReference>
<proteinExistence type="predicted"/>
<accession>A0ABP8P0Q8</accession>
<name>A0ABP8P0Q8_9NOCA</name>
<comment type="caution">
    <text evidence="1">The sequence shown here is derived from an EMBL/GenBank/DDBJ whole genome shotgun (WGS) entry which is preliminary data.</text>
</comment>
<evidence type="ECO:0008006" key="3">
    <source>
        <dbReference type="Google" id="ProtNLM"/>
    </source>
</evidence>
<dbReference type="EMBL" id="BAABFB010000040">
    <property type="protein sequence ID" value="GAA4479477.1"/>
    <property type="molecule type" value="Genomic_DNA"/>
</dbReference>
<dbReference type="Proteomes" id="UP001501183">
    <property type="component" value="Unassembled WGS sequence"/>
</dbReference>